<accession>A0A838BBS2</accession>
<comment type="caution">
    <text evidence="2">The sequence shown here is derived from an EMBL/GenBank/DDBJ whole genome shotgun (WGS) entry which is preliminary data.</text>
</comment>
<dbReference type="InterPro" id="IPR050312">
    <property type="entry name" value="IolE/XylAMocC-like"/>
</dbReference>
<dbReference type="PANTHER" id="PTHR12110:SF53">
    <property type="entry name" value="BLR5974 PROTEIN"/>
    <property type="match status" value="1"/>
</dbReference>
<dbReference type="InterPro" id="IPR013022">
    <property type="entry name" value="Xyl_isomerase-like_TIM-brl"/>
</dbReference>
<proteinExistence type="predicted"/>
<name>A0A838BBS2_9HYPH</name>
<sequence>MLEVGLNPYGLTYHLGLQGRGTPRANPQPAGLEGFIALATELGAQVLEIWVPWLTELSDEAVIALRERLAGLGITPIVSGGLLVGEPLDDAFRAARLLEAKIIRTALTPVLCGDRNAAGEKWSEYAGIIRERLREWGARAIAEGYVVAIENHQDFTSGEIVDFCDLGGEGVGVTFDTGNTFPVGEAPLDFTRRIAPYVRHVHLKDYRVQFTSEGYRLVRCAIGDGAVPFAELFAILDQHHDRITAVLEPGALEARHVRFLRDDWWHGYPEKTAREFAACLAAAQRNRLPDDADYRTPWEREDDVSLVSYELDMIRRSAANMRNLGLAEKI</sequence>
<gene>
    <name evidence="2" type="ORF">H0241_24975</name>
</gene>
<evidence type="ECO:0000313" key="2">
    <source>
        <dbReference type="EMBL" id="MBA1143479.1"/>
    </source>
</evidence>
<dbReference type="AlphaFoldDB" id="A0A838BBS2"/>
<dbReference type="GO" id="GO:0016853">
    <property type="term" value="F:isomerase activity"/>
    <property type="evidence" value="ECO:0007669"/>
    <property type="project" value="UniProtKB-KW"/>
</dbReference>
<keyword evidence="3" id="KW-1185">Reference proteome</keyword>
<dbReference type="InterPro" id="IPR036237">
    <property type="entry name" value="Xyl_isomerase-like_sf"/>
</dbReference>
<dbReference type="Pfam" id="PF01261">
    <property type="entry name" value="AP_endonuc_2"/>
    <property type="match status" value="1"/>
</dbReference>
<feature type="domain" description="Xylose isomerase-like TIM barrel" evidence="1">
    <location>
        <begin position="37"/>
        <end position="249"/>
    </location>
</feature>
<dbReference type="Gene3D" id="3.20.20.150">
    <property type="entry name" value="Divalent-metal-dependent TIM barrel enzymes"/>
    <property type="match status" value="1"/>
</dbReference>
<protein>
    <submittedName>
        <fullName evidence="2">Sugar phosphate isomerase/epimerase</fullName>
    </submittedName>
</protein>
<dbReference type="SUPFAM" id="SSF51658">
    <property type="entry name" value="Xylose isomerase-like"/>
    <property type="match status" value="1"/>
</dbReference>
<evidence type="ECO:0000313" key="3">
    <source>
        <dbReference type="Proteomes" id="UP000558284"/>
    </source>
</evidence>
<keyword evidence="2" id="KW-0413">Isomerase</keyword>
<dbReference type="PANTHER" id="PTHR12110">
    <property type="entry name" value="HYDROXYPYRUVATE ISOMERASE"/>
    <property type="match status" value="1"/>
</dbReference>
<evidence type="ECO:0000259" key="1">
    <source>
        <dbReference type="Pfam" id="PF01261"/>
    </source>
</evidence>
<dbReference type="Proteomes" id="UP000558284">
    <property type="component" value="Unassembled WGS sequence"/>
</dbReference>
<reference evidence="2 3" key="1">
    <citation type="submission" date="2020-07" db="EMBL/GenBank/DDBJ databases">
        <title>Definition of the novel symbiovar canariense within Mesorhizobium novociceri, a new species of genus Mesorhizobium nodulating Cicer canariense in the Caldera de Taburiente National Park (La Palma, Canary Islands).</title>
        <authorList>
            <person name="Leon-Barrios M."/>
            <person name="Perez-Yepez J."/>
            <person name="Flores-Felix J.D."/>
            <person name="Ramirez-Baena M.H."/>
            <person name="Pulido-Suarez L."/>
            <person name="Igual J.M."/>
            <person name="Velazquez E."/>
            <person name="Peix A."/>
        </authorList>
    </citation>
    <scope>NUCLEOTIDE SEQUENCE [LARGE SCALE GENOMIC DNA]</scope>
    <source>
        <strain evidence="2 3">CCANP35</strain>
    </source>
</reference>
<dbReference type="EMBL" id="JACDTY010000014">
    <property type="protein sequence ID" value="MBA1143479.1"/>
    <property type="molecule type" value="Genomic_DNA"/>
</dbReference>
<organism evidence="2 3">
    <name type="scientific">Mesorhizobium neociceri</name>
    <dbReference type="NCBI Taxonomy" id="1307853"/>
    <lineage>
        <taxon>Bacteria</taxon>
        <taxon>Pseudomonadati</taxon>
        <taxon>Pseudomonadota</taxon>
        <taxon>Alphaproteobacteria</taxon>
        <taxon>Hyphomicrobiales</taxon>
        <taxon>Phyllobacteriaceae</taxon>
        <taxon>Mesorhizobium</taxon>
    </lineage>
</organism>